<accession>A0ABD0JDT1</accession>
<keyword evidence="9" id="KW-0325">Glycoprotein</keyword>
<evidence type="ECO:0000256" key="12">
    <source>
        <dbReference type="SAM" id="Phobius"/>
    </source>
</evidence>
<evidence type="ECO:0000256" key="8">
    <source>
        <dbReference type="ARBA" id="ARBA00023170"/>
    </source>
</evidence>
<evidence type="ECO:0000256" key="7">
    <source>
        <dbReference type="ARBA" id="ARBA00023136"/>
    </source>
</evidence>
<protein>
    <submittedName>
        <fullName evidence="15">Uncharacterized protein</fullName>
    </submittedName>
</protein>
<dbReference type="Pfam" id="PF02793">
    <property type="entry name" value="HRM"/>
    <property type="match status" value="1"/>
</dbReference>
<dbReference type="InterPro" id="IPR050332">
    <property type="entry name" value="GPCR_2"/>
</dbReference>
<dbReference type="InterPro" id="IPR036445">
    <property type="entry name" value="GPCR_2_extracell_dom_sf"/>
</dbReference>
<dbReference type="Pfam" id="PF00002">
    <property type="entry name" value="7tm_2"/>
    <property type="match status" value="1"/>
</dbReference>
<evidence type="ECO:0000256" key="4">
    <source>
        <dbReference type="ARBA" id="ARBA00022692"/>
    </source>
</evidence>
<keyword evidence="10" id="KW-0807">Transducer</keyword>
<dbReference type="GO" id="GO:0004930">
    <property type="term" value="F:G protein-coupled receptor activity"/>
    <property type="evidence" value="ECO:0007669"/>
    <property type="project" value="UniProtKB-KW"/>
</dbReference>
<keyword evidence="6" id="KW-0297">G-protein coupled receptor</keyword>
<evidence type="ECO:0000256" key="5">
    <source>
        <dbReference type="ARBA" id="ARBA00022989"/>
    </source>
</evidence>
<comment type="caution">
    <text evidence="15">The sequence shown here is derived from an EMBL/GenBank/DDBJ whole genome shotgun (WGS) entry which is preliminary data.</text>
</comment>
<reference evidence="15 16" key="1">
    <citation type="journal article" date="2023" name="Sci. Data">
        <title>Genome assembly of the Korean intertidal mud-creeper Batillaria attramentaria.</title>
        <authorList>
            <person name="Patra A.K."/>
            <person name="Ho P.T."/>
            <person name="Jun S."/>
            <person name="Lee S.J."/>
            <person name="Kim Y."/>
            <person name="Won Y.J."/>
        </authorList>
    </citation>
    <scope>NUCLEOTIDE SEQUENCE [LARGE SCALE GENOMIC DNA]</scope>
    <source>
        <strain evidence="15">Wonlab-2016</strain>
    </source>
</reference>
<dbReference type="Gene3D" id="4.10.1240.10">
    <property type="entry name" value="GPCR, family 2, extracellular hormone receptor domain"/>
    <property type="match status" value="1"/>
</dbReference>
<proteinExistence type="inferred from homology"/>
<feature type="transmembrane region" description="Helical" evidence="12">
    <location>
        <begin position="479"/>
        <end position="502"/>
    </location>
</feature>
<dbReference type="PANTHER" id="PTHR45620:SF1">
    <property type="entry name" value="G-PROTEIN COUPLED RECEPTORS FAMILY 2 PROFILE 2 DOMAIN-CONTAINING PROTEIN"/>
    <property type="match status" value="1"/>
</dbReference>
<keyword evidence="3" id="KW-1003">Cell membrane</keyword>
<feature type="transmembrane region" description="Helical" evidence="12">
    <location>
        <begin position="393"/>
        <end position="413"/>
    </location>
</feature>
<organism evidence="15 16">
    <name type="scientific">Batillaria attramentaria</name>
    <dbReference type="NCBI Taxonomy" id="370345"/>
    <lineage>
        <taxon>Eukaryota</taxon>
        <taxon>Metazoa</taxon>
        <taxon>Spiralia</taxon>
        <taxon>Lophotrochozoa</taxon>
        <taxon>Mollusca</taxon>
        <taxon>Gastropoda</taxon>
        <taxon>Caenogastropoda</taxon>
        <taxon>Sorbeoconcha</taxon>
        <taxon>Cerithioidea</taxon>
        <taxon>Batillariidae</taxon>
        <taxon>Batillaria</taxon>
    </lineage>
</organism>
<evidence type="ECO:0000313" key="15">
    <source>
        <dbReference type="EMBL" id="KAK7471633.1"/>
    </source>
</evidence>
<dbReference type="InterPro" id="IPR000832">
    <property type="entry name" value="GPCR_2_secretin-like"/>
</dbReference>
<evidence type="ECO:0000313" key="16">
    <source>
        <dbReference type="Proteomes" id="UP001519460"/>
    </source>
</evidence>
<evidence type="ECO:0000256" key="3">
    <source>
        <dbReference type="ARBA" id="ARBA00022475"/>
    </source>
</evidence>
<dbReference type="Gene3D" id="1.20.1070.10">
    <property type="entry name" value="Rhodopsin 7-helix transmembrane proteins"/>
    <property type="match status" value="1"/>
</dbReference>
<comment type="subcellular location">
    <subcellularLocation>
        <location evidence="1">Cell membrane</location>
        <topology evidence="1">Multi-pass membrane protein</topology>
    </subcellularLocation>
</comment>
<feature type="transmembrane region" description="Helical" evidence="12">
    <location>
        <begin position="367"/>
        <end position="386"/>
    </location>
</feature>
<evidence type="ECO:0000256" key="10">
    <source>
        <dbReference type="ARBA" id="ARBA00023224"/>
    </source>
</evidence>
<name>A0ABD0JDT1_9CAEN</name>
<feature type="transmembrane region" description="Helical" evidence="12">
    <location>
        <begin position="433"/>
        <end position="458"/>
    </location>
</feature>
<dbReference type="PROSITE" id="PS00649">
    <property type="entry name" value="G_PROTEIN_RECEP_F2_1"/>
    <property type="match status" value="1"/>
</dbReference>
<evidence type="ECO:0000259" key="13">
    <source>
        <dbReference type="PROSITE" id="PS50227"/>
    </source>
</evidence>
<dbReference type="PROSITE" id="PS50227">
    <property type="entry name" value="G_PROTEIN_RECEP_F2_3"/>
    <property type="match status" value="1"/>
</dbReference>
<dbReference type="SMART" id="SM00008">
    <property type="entry name" value="HormR"/>
    <property type="match status" value="1"/>
</dbReference>
<evidence type="ECO:0000256" key="11">
    <source>
        <dbReference type="SAM" id="MobiDB-lite"/>
    </source>
</evidence>
<keyword evidence="8" id="KW-0675">Receptor</keyword>
<evidence type="ECO:0000256" key="9">
    <source>
        <dbReference type="ARBA" id="ARBA00023180"/>
    </source>
</evidence>
<dbReference type="InterPro" id="IPR001879">
    <property type="entry name" value="GPCR_2_extracellular_dom"/>
</dbReference>
<feature type="region of interest" description="Disordered" evidence="11">
    <location>
        <begin position="617"/>
        <end position="672"/>
    </location>
</feature>
<dbReference type="InterPro" id="IPR017983">
    <property type="entry name" value="GPCR_2_secretin-like_CS"/>
</dbReference>
<comment type="similarity">
    <text evidence="2">Belongs to the G-protein coupled receptor 2 family.</text>
</comment>
<dbReference type="PANTHER" id="PTHR45620">
    <property type="entry name" value="PDF RECEPTOR-LIKE PROTEIN-RELATED"/>
    <property type="match status" value="1"/>
</dbReference>
<evidence type="ECO:0000256" key="1">
    <source>
        <dbReference type="ARBA" id="ARBA00004651"/>
    </source>
</evidence>
<dbReference type="PRINTS" id="PR00249">
    <property type="entry name" value="GPCRSECRETIN"/>
</dbReference>
<feature type="domain" description="G-protein coupled receptors family 2 profile 2" evidence="14">
    <location>
        <begin position="266"/>
        <end position="506"/>
    </location>
</feature>
<dbReference type="PROSITE" id="PS50261">
    <property type="entry name" value="G_PROTEIN_RECEP_F2_4"/>
    <property type="match status" value="1"/>
</dbReference>
<dbReference type="GO" id="GO:0005886">
    <property type="term" value="C:plasma membrane"/>
    <property type="evidence" value="ECO:0007669"/>
    <property type="project" value="UniProtKB-SubCell"/>
</dbReference>
<dbReference type="AlphaFoldDB" id="A0ABD0JDT1"/>
<feature type="compositionally biased region" description="Polar residues" evidence="11">
    <location>
        <begin position="627"/>
        <end position="642"/>
    </location>
</feature>
<dbReference type="EMBL" id="JACVVK020000485">
    <property type="protein sequence ID" value="KAK7471633.1"/>
    <property type="molecule type" value="Genomic_DNA"/>
</dbReference>
<feature type="transmembrane region" description="Helical" evidence="12">
    <location>
        <begin position="272"/>
        <end position="291"/>
    </location>
</feature>
<evidence type="ECO:0000259" key="14">
    <source>
        <dbReference type="PROSITE" id="PS50261"/>
    </source>
</evidence>
<feature type="domain" description="G-protein coupled receptors family 2 profile 1" evidence="13">
    <location>
        <begin position="159"/>
        <end position="246"/>
    </location>
</feature>
<evidence type="ECO:0000256" key="6">
    <source>
        <dbReference type="ARBA" id="ARBA00023040"/>
    </source>
</evidence>
<dbReference type="SUPFAM" id="SSF81321">
    <property type="entry name" value="Family A G protein-coupled receptor-like"/>
    <property type="match status" value="1"/>
</dbReference>
<keyword evidence="16" id="KW-1185">Reference proteome</keyword>
<keyword evidence="4 12" id="KW-0812">Transmembrane</keyword>
<gene>
    <name evidence="15" type="ORF">BaRGS_00035730</name>
</gene>
<keyword evidence="7 12" id="KW-0472">Membrane</keyword>
<sequence length="672" mass="75893">NDTTTTIISDTNRALRHTKWWKPSTAATTTTTQRPSHDCNCQELVALPRCLHAEVNRQGLDCQEERTFAAVFTSSTTPRSAGYDVKTVRQPSLVIRWLKVFSKTRQRREDKMPTTLLTHVQLLLLACFLARHAAAQAMAKTDEERALEQRFHLWKAGKECNETILKTVMPTDGVYCNMTFDTILCWPYTRAGTIAELPCPGHIERFTPDEIATRECLSNGTWQDHPTGLNNTGDGWTNYSACILPPPTREPPPFVSEIIKEHMPNITLVSKVGYSISLVSLILAIIIMIYLKRLHCHRNILHINLFVSFTLRAVVCLLKDSLLVKGLGLPQDVIYDQDGDVSFNKEGLHWECKLLMTMFQLAISANYMWIFVEGLYLHTLIFFAVFSQSKHLFRWYIVIGWVTPCLFVIPWVLARIYKNDTICWNTHEEGYYWILKGPIIASITINFCFFVNIMRVLFTKLRAANTRDPQRYKKLARSTLVLIPLFGMTLSSFQGTVVAFLFCFLNGEVRGEITKEWTRSKLRRYSTVSMGRSSRAQSTTSFFFKERPSISQGPDGARRGSTRFPAVDSNVSLRSMAANGIPCNWGIIMEEHHDDVSAETGLVGTQKSLGSGVVAKENGSSGPIFRPNQNGHAGNNKTVTLNTREDTPPPDSEGQEALPMLKKQNGHNNTTI</sequence>
<dbReference type="InterPro" id="IPR017981">
    <property type="entry name" value="GPCR_2-like_7TM"/>
</dbReference>
<keyword evidence="5 12" id="KW-1133">Transmembrane helix</keyword>
<dbReference type="SUPFAM" id="SSF111418">
    <property type="entry name" value="Hormone receptor domain"/>
    <property type="match status" value="1"/>
</dbReference>
<evidence type="ECO:0000256" key="2">
    <source>
        <dbReference type="ARBA" id="ARBA00005314"/>
    </source>
</evidence>
<feature type="non-terminal residue" evidence="15">
    <location>
        <position position="1"/>
    </location>
</feature>
<dbReference type="Proteomes" id="UP001519460">
    <property type="component" value="Unassembled WGS sequence"/>
</dbReference>